<dbReference type="InterPro" id="IPR018391">
    <property type="entry name" value="PQQ_b-propeller_rpt"/>
</dbReference>
<organism evidence="11 12">
    <name type="scientific">OM182 bacterium MED-G28</name>
    <dbReference type="NCBI Taxonomy" id="1986256"/>
    <lineage>
        <taxon>Bacteria</taxon>
        <taxon>Pseudomonadati</taxon>
        <taxon>Pseudomonadota</taxon>
        <taxon>Gammaproteobacteria</taxon>
        <taxon>OMG group</taxon>
        <taxon>OM182 clade</taxon>
    </lineage>
</organism>
<keyword evidence="4" id="KW-0560">Oxidoreductase</keyword>
<dbReference type="SUPFAM" id="SSF50998">
    <property type="entry name" value="Quinoprotein alcohol dehydrogenase-like"/>
    <property type="match status" value="1"/>
</dbReference>
<evidence type="ECO:0000256" key="6">
    <source>
        <dbReference type="PIRSR" id="PIRSR617512-2"/>
    </source>
</evidence>
<evidence type="ECO:0000256" key="5">
    <source>
        <dbReference type="PIRSR" id="PIRSR617512-1"/>
    </source>
</evidence>
<dbReference type="GO" id="GO:0016614">
    <property type="term" value="F:oxidoreductase activity, acting on CH-OH group of donors"/>
    <property type="evidence" value="ECO:0007669"/>
    <property type="project" value="InterPro"/>
</dbReference>
<evidence type="ECO:0000313" key="11">
    <source>
        <dbReference type="EMBL" id="PDH33933.1"/>
    </source>
</evidence>
<comment type="caution">
    <text evidence="11">The sequence shown here is derived from an EMBL/GenBank/DDBJ whole genome shotgun (WGS) entry which is preliminary data.</text>
</comment>
<evidence type="ECO:0000256" key="2">
    <source>
        <dbReference type="ARBA" id="ARBA00022723"/>
    </source>
</evidence>
<dbReference type="SMART" id="SM00564">
    <property type="entry name" value="PQQ"/>
    <property type="match status" value="6"/>
</dbReference>
<dbReference type="InterPro" id="IPR017512">
    <property type="entry name" value="PQQ_MeOH/EtOH_DH"/>
</dbReference>
<dbReference type="Pfam" id="PF01011">
    <property type="entry name" value="PQQ"/>
    <property type="match status" value="1"/>
</dbReference>
<dbReference type="InterPro" id="IPR011047">
    <property type="entry name" value="Quinoprotein_ADH-like_sf"/>
</dbReference>
<feature type="binding site" evidence="7">
    <location>
        <position position="408"/>
    </location>
    <ligand>
        <name>Ca(2+)</name>
        <dbReference type="ChEBI" id="CHEBI:29108"/>
    </ligand>
</feature>
<feature type="binding site" evidence="7">
    <location>
        <position position="299"/>
    </location>
    <ligand>
        <name>Ca(2+)</name>
        <dbReference type="ChEBI" id="CHEBI:29108"/>
    </ligand>
</feature>
<protein>
    <submittedName>
        <fullName evidence="11">PQQ-dependent dehydrogenase, methanol/ethanol family</fullName>
    </submittedName>
</protein>
<sequence length="662" mass="72419">MQFRVKARNFPRLLALGCLCSASQLLQIKWSLKPVFLQILMEGGHMSSFTINKDLKLVIGGFFALTLAACGQEESSPLPVAQTSAPVEEAASEMREGEVPVDIQEPGEGLVITQSHWINEEPIGNGSGDVTFDLLSQPISANPDSWLQFGGDYSNTRHSPLEDLSPENVDNLRFAWGFPTGTLGQFAVSPVVYDGIMYVSSSYNRLFALDAKNGELFWRYDHPQPEDLRLCCGPANRGVAIVGDKVLMATLDARIMAFDRISGEILWDSEIIEYYRGFSATSAPLIVKDMAIIGIGGGEYGVRGFFDAYNVNTGERMWRHYTVPDEGEPGYESWSGTSYETGGAPAWTIGTYDPELDLLYWTTGNPSPDWNGDARLGDNLFSDSVLALDPDTGERQWYYQFTPHDVWDYDGNTHLFQVDLDVDGETVKALVQANRNGFFYAINRQNGEFIRATNYMEQLNWATSMEPSGRPVINPEALPVEEPTYRVCPGVMGGMNGSTSGSVNPDLGLAFVPVIESCQLMQKGLSFHVEGLQFTGGFPIPVDAADESAYGHITAMDYQTGEVRWRFMDPQPMMAGTMSTAGGLVFTGSLTGHAIALNSESGEEVWRAKLGGGVRSQPIAYQVDGESYVAIGSSNFQTLSGFVGGDIAIPEGGHLYVFKLSN</sequence>
<dbReference type="AlphaFoldDB" id="A0A2A5WC90"/>
<keyword evidence="3 6" id="KW-0634">PQQ</keyword>
<dbReference type="InterPro" id="IPR002372">
    <property type="entry name" value="PQQ_rpt_dom"/>
</dbReference>
<evidence type="ECO:0000313" key="12">
    <source>
        <dbReference type="Proteomes" id="UP000219329"/>
    </source>
</evidence>
<dbReference type="Proteomes" id="UP000219329">
    <property type="component" value="Unassembled WGS sequence"/>
</dbReference>
<dbReference type="Pfam" id="PF13360">
    <property type="entry name" value="PQQ_2"/>
    <property type="match status" value="1"/>
</dbReference>
<dbReference type="PANTHER" id="PTHR32303">
    <property type="entry name" value="QUINOPROTEIN ALCOHOL DEHYDROGENASE (CYTOCHROME C)"/>
    <property type="match status" value="1"/>
</dbReference>
<dbReference type="GO" id="GO:0016020">
    <property type="term" value="C:membrane"/>
    <property type="evidence" value="ECO:0007669"/>
    <property type="project" value="InterPro"/>
</dbReference>
<evidence type="ECO:0000256" key="1">
    <source>
        <dbReference type="ARBA" id="ARBA00008156"/>
    </source>
</evidence>
<comment type="cofactor">
    <cofactor evidence="7">
        <name>Ca(2+)</name>
        <dbReference type="ChEBI" id="CHEBI:29108"/>
    </cofactor>
    <text evidence="7">Binds 1 Ca(2+) ion per subunit.</text>
</comment>
<dbReference type="EMBL" id="NTJZ01000005">
    <property type="protein sequence ID" value="PDH33933.1"/>
    <property type="molecule type" value="Genomic_DNA"/>
</dbReference>
<evidence type="ECO:0000259" key="9">
    <source>
        <dbReference type="Pfam" id="PF01011"/>
    </source>
</evidence>
<feature type="domain" description="Pyrrolo-quinoline quinone repeat" evidence="10">
    <location>
        <begin position="551"/>
        <end position="621"/>
    </location>
</feature>
<proteinExistence type="inferred from homology"/>
<feature type="binding site" evidence="6">
    <location>
        <position position="281"/>
    </location>
    <ligand>
        <name>pyrroloquinoline quinone</name>
        <dbReference type="ChEBI" id="CHEBI:58442"/>
    </ligand>
</feature>
<comment type="cofactor">
    <cofactor evidence="6">
        <name>pyrroloquinoline quinone</name>
        <dbReference type="ChEBI" id="CHEBI:58442"/>
    </cofactor>
    <text evidence="6">Binds 1 PQQ group per subunit.</text>
</comment>
<keyword evidence="7" id="KW-0106">Calcium</keyword>
<gene>
    <name evidence="11" type="ORF">CNF02_06135</name>
</gene>
<dbReference type="GO" id="GO:0005509">
    <property type="term" value="F:calcium ion binding"/>
    <property type="evidence" value="ECO:0007669"/>
    <property type="project" value="InterPro"/>
</dbReference>
<accession>A0A2A5WC90</accession>
<reference evidence="11 12" key="1">
    <citation type="submission" date="2017-08" db="EMBL/GenBank/DDBJ databases">
        <title>Fine stratification of microbial communities through a metagenomic profile of the photic zone.</title>
        <authorList>
            <person name="Haro-Moreno J.M."/>
            <person name="Lopez-Perez M."/>
            <person name="De La Torre J."/>
            <person name="Picazo A."/>
            <person name="Camacho A."/>
            <person name="Rodriguez-Valera F."/>
        </authorList>
    </citation>
    <scope>NUCLEOTIDE SEQUENCE [LARGE SCALE GENOMIC DNA]</scope>
    <source>
        <strain evidence="11">MED-G28</strain>
    </source>
</reference>
<name>A0A2A5WC90_9GAMM</name>
<dbReference type="Gene3D" id="2.140.10.10">
    <property type="entry name" value="Quinoprotein alcohol dehydrogenase-like superfamily"/>
    <property type="match status" value="1"/>
</dbReference>
<keyword evidence="8" id="KW-1015">Disulfide bond</keyword>
<feature type="binding site" evidence="7">
    <location>
        <position position="365"/>
    </location>
    <ligand>
        <name>Ca(2+)</name>
        <dbReference type="ChEBI" id="CHEBI:29108"/>
    </ligand>
</feature>
<feature type="binding site" evidence="6">
    <location>
        <position position="237"/>
    </location>
    <ligand>
        <name>pyrroloquinoline quinone</name>
        <dbReference type="ChEBI" id="CHEBI:58442"/>
    </ligand>
</feature>
<evidence type="ECO:0000259" key="10">
    <source>
        <dbReference type="Pfam" id="PF13360"/>
    </source>
</evidence>
<keyword evidence="2 7" id="KW-0479">Metal-binding</keyword>
<evidence type="ECO:0000256" key="4">
    <source>
        <dbReference type="ARBA" id="ARBA00023002"/>
    </source>
</evidence>
<evidence type="ECO:0000256" key="7">
    <source>
        <dbReference type="PIRSR" id="PIRSR617512-3"/>
    </source>
</evidence>
<feature type="disulfide bond" evidence="8">
    <location>
        <begin position="231"/>
        <end position="232"/>
    </location>
</feature>
<dbReference type="NCBIfam" id="TIGR03075">
    <property type="entry name" value="PQQ_enz_alc_DH"/>
    <property type="match status" value="1"/>
</dbReference>
<feature type="active site" description="Proton acceptor" evidence="5">
    <location>
        <position position="408"/>
    </location>
</feature>
<comment type="similarity">
    <text evidence="1">Belongs to the bacterial PQQ dehydrogenase family.</text>
</comment>
<evidence type="ECO:0000256" key="8">
    <source>
        <dbReference type="PIRSR" id="PIRSR617512-4"/>
    </source>
</evidence>
<evidence type="ECO:0000256" key="3">
    <source>
        <dbReference type="ARBA" id="ARBA00022891"/>
    </source>
</evidence>
<feature type="domain" description="Pyrrolo-quinoline quinone repeat" evidence="9">
    <location>
        <begin position="146"/>
        <end position="450"/>
    </location>
</feature>